<protein>
    <recommendedName>
        <fullName evidence="13">Delta-like protein</fullName>
    </recommendedName>
</protein>
<comment type="caution">
    <text evidence="7">Lacks conserved residue(s) required for the propagation of feature annotation.</text>
</comment>
<dbReference type="InterPro" id="IPR013032">
    <property type="entry name" value="EGF-like_CS"/>
</dbReference>
<feature type="region of interest" description="Disordered" evidence="8">
    <location>
        <begin position="579"/>
        <end position="637"/>
    </location>
</feature>
<keyword evidence="6" id="KW-0479">Metal-binding</keyword>
<keyword evidence="1 7" id="KW-0245">EGF-like domain</keyword>
<keyword evidence="5" id="KW-0325">Glycoprotein</keyword>
<feature type="compositionally biased region" description="Basic and acidic residues" evidence="8">
    <location>
        <begin position="339"/>
        <end position="358"/>
    </location>
</feature>
<dbReference type="FunFam" id="2.10.25.10:FF:000472">
    <property type="entry name" value="Uncharacterized protein, isoform A"/>
    <property type="match status" value="1"/>
</dbReference>
<evidence type="ECO:0000256" key="5">
    <source>
        <dbReference type="ARBA" id="ARBA00023180"/>
    </source>
</evidence>
<evidence type="ECO:0000313" key="11">
    <source>
        <dbReference type="EMBL" id="CAB0028415.1"/>
    </source>
</evidence>
<reference evidence="11 12" key="1">
    <citation type="submission" date="2020-02" db="EMBL/GenBank/DDBJ databases">
        <authorList>
            <person name="Ferguson B K."/>
        </authorList>
    </citation>
    <scope>NUCLEOTIDE SEQUENCE [LARGE SCALE GENOMIC DNA]</scope>
</reference>
<feature type="domain" description="EGF-like" evidence="9">
    <location>
        <begin position="420"/>
        <end position="456"/>
    </location>
</feature>
<feature type="region of interest" description="Disordered" evidence="8">
    <location>
        <begin position="339"/>
        <end position="360"/>
    </location>
</feature>
<dbReference type="GO" id="GO:0032991">
    <property type="term" value="C:protein-containing complex"/>
    <property type="evidence" value="ECO:0007669"/>
    <property type="project" value="TreeGrafter"/>
</dbReference>
<dbReference type="InterPro" id="IPR001878">
    <property type="entry name" value="Znf_CCHC"/>
</dbReference>
<dbReference type="PROSITE" id="PS50158">
    <property type="entry name" value="ZF_CCHC"/>
    <property type="match status" value="2"/>
</dbReference>
<evidence type="ECO:0008006" key="13">
    <source>
        <dbReference type="Google" id="ProtNLM"/>
    </source>
</evidence>
<dbReference type="GO" id="GO:0003676">
    <property type="term" value="F:nucleic acid binding"/>
    <property type="evidence" value="ECO:0007669"/>
    <property type="project" value="InterPro"/>
</dbReference>
<dbReference type="CDD" id="cd00054">
    <property type="entry name" value="EGF_CA"/>
    <property type="match status" value="2"/>
</dbReference>
<dbReference type="OrthoDB" id="283575at2759"/>
<feature type="domain" description="CCHC-type" evidence="10">
    <location>
        <begin position="196"/>
        <end position="210"/>
    </location>
</feature>
<dbReference type="InterPro" id="IPR051022">
    <property type="entry name" value="Notch_Cell-Fate_Det"/>
</dbReference>
<dbReference type="InterPro" id="IPR036875">
    <property type="entry name" value="Znf_CCHC_sf"/>
</dbReference>
<feature type="compositionally biased region" description="Polar residues" evidence="8">
    <location>
        <begin position="82"/>
        <end position="92"/>
    </location>
</feature>
<keyword evidence="12" id="KW-1185">Reference proteome</keyword>
<dbReference type="Pfam" id="PF00008">
    <property type="entry name" value="EGF"/>
    <property type="match status" value="1"/>
</dbReference>
<dbReference type="PROSITE" id="PS00010">
    <property type="entry name" value="ASX_HYDROXYL"/>
    <property type="match status" value="1"/>
</dbReference>
<keyword evidence="3" id="KW-0677">Repeat</keyword>
<evidence type="ECO:0000259" key="10">
    <source>
        <dbReference type="PROSITE" id="PS50158"/>
    </source>
</evidence>
<dbReference type="SMART" id="SM00179">
    <property type="entry name" value="EGF_CA"/>
    <property type="match status" value="2"/>
</dbReference>
<dbReference type="Gene3D" id="4.10.60.10">
    <property type="entry name" value="Zinc finger, CCHC-type"/>
    <property type="match status" value="1"/>
</dbReference>
<dbReference type="GO" id="GO:0005509">
    <property type="term" value="F:calcium ion binding"/>
    <property type="evidence" value="ECO:0007669"/>
    <property type="project" value="InterPro"/>
</dbReference>
<dbReference type="AlphaFoldDB" id="A0A6H5HX07"/>
<dbReference type="Pfam" id="PF12661">
    <property type="entry name" value="hEGF"/>
    <property type="match status" value="1"/>
</dbReference>
<feature type="compositionally biased region" description="Low complexity" evidence="8">
    <location>
        <begin position="141"/>
        <end position="155"/>
    </location>
</feature>
<keyword evidence="6" id="KW-0862">Zinc</keyword>
<dbReference type="PROSITE" id="PS01186">
    <property type="entry name" value="EGF_2"/>
    <property type="match status" value="2"/>
</dbReference>
<keyword evidence="6" id="KW-0863">Zinc-finger</keyword>
<feature type="region of interest" description="Disordered" evidence="8">
    <location>
        <begin position="77"/>
        <end position="97"/>
    </location>
</feature>
<accession>A0A6H5HX07</accession>
<evidence type="ECO:0000256" key="1">
    <source>
        <dbReference type="ARBA" id="ARBA00022536"/>
    </source>
</evidence>
<dbReference type="InterPro" id="IPR018097">
    <property type="entry name" value="EGF_Ca-bd_CS"/>
</dbReference>
<dbReference type="Proteomes" id="UP000479190">
    <property type="component" value="Unassembled WGS sequence"/>
</dbReference>
<dbReference type="InterPro" id="IPR001881">
    <property type="entry name" value="EGF-like_Ca-bd_dom"/>
</dbReference>
<feature type="region of interest" description="Disordered" evidence="8">
    <location>
        <begin position="726"/>
        <end position="788"/>
    </location>
</feature>
<dbReference type="SUPFAM" id="SSF57184">
    <property type="entry name" value="Growth factor receptor domain"/>
    <property type="match status" value="1"/>
</dbReference>
<feature type="disulfide bond" evidence="7">
    <location>
        <begin position="446"/>
        <end position="455"/>
    </location>
</feature>
<evidence type="ECO:0000259" key="9">
    <source>
        <dbReference type="PROSITE" id="PS50026"/>
    </source>
</evidence>
<dbReference type="PROSITE" id="PS50026">
    <property type="entry name" value="EGF_3"/>
    <property type="match status" value="2"/>
</dbReference>
<feature type="domain" description="EGF-like" evidence="9">
    <location>
        <begin position="458"/>
        <end position="494"/>
    </location>
</feature>
<dbReference type="GO" id="GO:0045197">
    <property type="term" value="P:establishment or maintenance of epithelial cell apical/basal polarity"/>
    <property type="evidence" value="ECO:0007669"/>
    <property type="project" value="TreeGrafter"/>
</dbReference>
<dbReference type="GO" id="GO:0005886">
    <property type="term" value="C:plasma membrane"/>
    <property type="evidence" value="ECO:0007669"/>
    <property type="project" value="UniProtKB-ARBA"/>
</dbReference>
<dbReference type="PANTHER" id="PTHR24049">
    <property type="entry name" value="CRUMBS FAMILY MEMBER"/>
    <property type="match status" value="1"/>
</dbReference>
<dbReference type="EMBL" id="CADCXV010000138">
    <property type="protein sequence ID" value="CAB0028415.1"/>
    <property type="molecule type" value="Genomic_DNA"/>
</dbReference>
<dbReference type="PANTHER" id="PTHR24049:SF22">
    <property type="entry name" value="DROSOPHILA CRUMBS HOMOLOG"/>
    <property type="match status" value="1"/>
</dbReference>
<dbReference type="Gene3D" id="2.10.25.10">
    <property type="entry name" value="Laminin"/>
    <property type="match status" value="3"/>
</dbReference>
<keyword evidence="4 7" id="KW-1015">Disulfide bond</keyword>
<dbReference type="SMART" id="SM00181">
    <property type="entry name" value="EGF"/>
    <property type="match status" value="3"/>
</dbReference>
<feature type="compositionally biased region" description="Low complexity" evidence="8">
    <location>
        <begin position="116"/>
        <end position="134"/>
    </location>
</feature>
<evidence type="ECO:0000256" key="7">
    <source>
        <dbReference type="PROSITE-ProRule" id="PRU00076"/>
    </source>
</evidence>
<dbReference type="GO" id="GO:0008270">
    <property type="term" value="F:zinc ion binding"/>
    <property type="evidence" value="ECO:0007669"/>
    <property type="project" value="UniProtKB-KW"/>
</dbReference>
<dbReference type="InterPro" id="IPR000152">
    <property type="entry name" value="EGF-type_Asp/Asn_hydroxyl_site"/>
</dbReference>
<evidence type="ECO:0000256" key="8">
    <source>
        <dbReference type="SAM" id="MobiDB-lite"/>
    </source>
</evidence>
<gene>
    <name evidence="11" type="ORF">TBRA_LOCUS590</name>
</gene>
<dbReference type="SUPFAM" id="SSF57756">
    <property type="entry name" value="Retrovirus zinc finger-like domains"/>
    <property type="match status" value="1"/>
</dbReference>
<name>A0A6H5HX07_9HYME</name>
<keyword evidence="2" id="KW-0732">Signal</keyword>
<dbReference type="SMART" id="SM00343">
    <property type="entry name" value="ZnF_C2HC"/>
    <property type="match status" value="2"/>
</dbReference>
<evidence type="ECO:0000256" key="2">
    <source>
        <dbReference type="ARBA" id="ARBA00022729"/>
    </source>
</evidence>
<feature type="domain" description="CCHC-type" evidence="10">
    <location>
        <begin position="174"/>
        <end position="189"/>
    </location>
</feature>
<evidence type="ECO:0000256" key="4">
    <source>
        <dbReference type="ARBA" id="ARBA00023157"/>
    </source>
</evidence>
<organism evidence="11 12">
    <name type="scientific">Trichogramma brassicae</name>
    <dbReference type="NCBI Taxonomy" id="86971"/>
    <lineage>
        <taxon>Eukaryota</taxon>
        <taxon>Metazoa</taxon>
        <taxon>Ecdysozoa</taxon>
        <taxon>Arthropoda</taxon>
        <taxon>Hexapoda</taxon>
        <taxon>Insecta</taxon>
        <taxon>Pterygota</taxon>
        <taxon>Neoptera</taxon>
        <taxon>Endopterygota</taxon>
        <taxon>Hymenoptera</taxon>
        <taxon>Apocrita</taxon>
        <taxon>Proctotrupomorpha</taxon>
        <taxon>Chalcidoidea</taxon>
        <taxon>Trichogrammatidae</taxon>
        <taxon>Trichogramma</taxon>
    </lineage>
</organism>
<dbReference type="PROSITE" id="PS01187">
    <property type="entry name" value="EGF_CA"/>
    <property type="match status" value="1"/>
</dbReference>
<evidence type="ECO:0000256" key="6">
    <source>
        <dbReference type="PROSITE-ProRule" id="PRU00047"/>
    </source>
</evidence>
<dbReference type="GO" id="GO:0007157">
    <property type="term" value="P:heterophilic cell-cell adhesion via plasma membrane cell adhesion molecules"/>
    <property type="evidence" value="ECO:0007669"/>
    <property type="project" value="TreeGrafter"/>
</dbReference>
<proteinExistence type="predicted"/>
<evidence type="ECO:0000313" key="12">
    <source>
        <dbReference type="Proteomes" id="UP000479190"/>
    </source>
</evidence>
<dbReference type="PROSITE" id="PS00022">
    <property type="entry name" value="EGF_1"/>
    <property type="match status" value="1"/>
</dbReference>
<feature type="region of interest" description="Disordered" evidence="8">
    <location>
        <begin position="109"/>
        <end position="165"/>
    </location>
</feature>
<dbReference type="InterPro" id="IPR009030">
    <property type="entry name" value="Growth_fac_rcpt_cys_sf"/>
</dbReference>
<evidence type="ECO:0000256" key="3">
    <source>
        <dbReference type="ARBA" id="ARBA00022737"/>
    </source>
</evidence>
<feature type="compositionally biased region" description="Basic and acidic residues" evidence="8">
    <location>
        <begin position="733"/>
        <end position="750"/>
    </location>
</feature>
<dbReference type="Pfam" id="PF00098">
    <property type="entry name" value="zf-CCHC"/>
    <property type="match status" value="2"/>
</dbReference>
<dbReference type="InterPro" id="IPR000742">
    <property type="entry name" value="EGF"/>
</dbReference>
<sequence length="888" mass="98117">MARVQQFREKTEDYVLDKLWLCKGSQHDSERKIRNEIASGLLSSESSHHVTATNYESTDAILQDIIEIEKIHSERKQRFTQRRFSNTPNSTFRGKDNAQLALEYNVSGNGRASDISSQNSAGSSSSVQEGNSEQQQHRTTSSSSGVSGVSGVSVGKQGIGRGKINSKRPNSGNCYNCNGTGHFARDCDQPRREFTCYLCKAPGHVASRCPLNKDSNSNKVRIEEVSIVGSETMCNSGEKFIREIELARKNQLKIWKNTSLNDECFDEQLCESVEVCSNIDNDEIFLTLHFFDNSFGIYTMIHELAIRIIVVRPATLRTCGLLISCTPRRSLQAVREFGRARARADRPRDPGHGRHDDSAAPGLQEQSVHVWHLRGRPQQVCQKITMIDTPEYIIMHHVDRCSSYRCYCIDGYTGIDCDINWDDCWSSPCLNGGTCSDAIASYNCSCPEGYVGLSCEQRYSECMNQPCLNNGTCLDREGGLSCICLEGFQRRVLRDRRLGLQSDRLPERRRVPGGPGPLLRLPLPRRLAGAALRPGRGRVLAGHSPSSTPCQNSGLASICRAATRAPACSATRARTATSASCPASAIPAPTTPSACPRTRSRSATACRTITASSASSATTTASPRTPTAPTAAPASTASNNYTCSCPPPYTGPNCNHVLRLPPSSWSTRPRNRHHCHRFASTGSATEFTTERLAPVVFGYATTDGGEPTTTRLTDLLPITTATSSVARVSEATARQEDGRTRKDYRGRSPERATTTEYTTLPFESRSEGDEEAALPTAHYDDTTARPSTRLSRAADYHEEYRGMAQLLHCLRRNSSRRFYPALMHTTDARADKSIGDNATTIKTLLTSPTKLRRQRRQRLRRLTRLPIRAKLRLPRAIAMTGERSRLFL</sequence>